<proteinExistence type="predicted"/>
<dbReference type="Proteomes" id="UP001472677">
    <property type="component" value="Unassembled WGS sequence"/>
</dbReference>
<feature type="region of interest" description="Disordered" evidence="1">
    <location>
        <begin position="41"/>
        <end position="75"/>
    </location>
</feature>
<comment type="caution">
    <text evidence="2">The sequence shown here is derived from an EMBL/GenBank/DDBJ whole genome shotgun (WGS) entry which is preliminary data.</text>
</comment>
<dbReference type="EMBL" id="JBBPBM010000101">
    <property type="protein sequence ID" value="KAK8508432.1"/>
    <property type="molecule type" value="Genomic_DNA"/>
</dbReference>
<feature type="compositionally biased region" description="Basic and acidic residues" evidence="1">
    <location>
        <begin position="58"/>
        <end position="67"/>
    </location>
</feature>
<evidence type="ECO:0000256" key="1">
    <source>
        <dbReference type="SAM" id="MobiDB-lite"/>
    </source>
</evidence>
<organism evidence="2 3">
    <name type="scientific">Hibiscus sabdariffa</name>
    <name type="common">roselle</name>
    <dbReference type="NCBI Taxonomy" id="183260"/>
    <lineage>
        <taxon>Eukaryota</taxon>
        <taxon>Viridiplantae</taxon>
        <taxon>Streptophyta</taxon>
        <taxon>Embryophyta</taxon>
        <taxon>Tracheophyta</taxon>
        <taxon>Spermatophyta</taxon>
        <taxon>Magnoliopsida</taxon>
        <taxon>eudicotyledons</taxon>
        <taxon>Gunneridae</taxon>
        <taxon>Pentapetalae</taxon>
        <taxon>rosids</taxon>
        <taxon>malvids</taxon>
        <taxon>Malvales</taxon>
        <taxon>Malvaceae</taxon>
        <taxon>Malvoideae</taxon>
        <taxon>Hibiscus</taxon>
    </lineage>
</organism>
<accession>A0ABR2BPJ1</accession>
<name>A0ABR2BPJ1_9ROSI</name>
<protein>
    <submittedName>
        <fullName evidence="2">Uncharacterized protein</fullName>
    </submittedName>
</protein>
<reference evidence="2 3" key="1">
    <citation type="journal article" date="2024" name="G3 (Bethesda)">
        <title>Genome assembly of Hibiscus sabdariffa L. provides insights into metabolisms of medicinal natural products.</title>
        <authorList>
            <person name="Kim T."/>
        </authorList>
    </citation>
    <scope>NUCLEOTIDE SEQUENCE [LARGE SCALE GENOMIC DNA]</scope>
    <source>
        <strain evidence="2">TK-2024</strain>
        <tissue evidence="2">Old leaves</tissue>
    </source>
</reference>
<evidence type="ECO:0000313" key="2">
    <source>
        <dbReference type="EMBL" id="KAK8508432.1"/>
    </source>
</evidence>
<sequence>MRSCASSSKGCRGSPSKSCRALKLERILPFLVPGLWIWKQEKPQTEAERRKKPINQNGDREERRKSIFEPASNNG</sequence>
<gene>
    <name evidence="2" type="ORF">V6N12_020213</name>
</gene>
<evidence type="ECO:0000313" key="3">
    <source>
        <dbReference type="Proteomes" id="UP001472677"/>
    </source>
</evidence>
<keyword evidence="3" id="KW-1185">Reference proteome</keyword>